<dbReference type="InterPro" id="IPR037257">
    <property type="entry name" value="T2SS_E_N_sf"/>
</dbReference>
<dbReference type="Gene3D" id="3.30.300.160">
    <property type="entry name" value="Type II secretion system, protein E, N-terminal domain"/>
    <property type="match status" value="1"/>
</dbReference>
<evidence type="ECO:0000313" key="7">
    <source>
        <dbReference type="Proteomes" id="UP000030700"/>
    </source>
</evidence>
<evidence type="ECO:0000259" key="5">
    <source>
        <dbReference type="Pfam" id="PF05157"/>
    </source>
</evidence>
<feature type="domain" description="Bacterial type II secretion system protein E" evidence="4">
    <location>
        <begin position="173"/>
        <end position="551"/>
    </location>
</feature>
<keyword evidence="7" id="KW-1185">Reference proteome</keyword>
<evidence type="ECO:0000313" key="6">
    <source>
        <dbReference type="EMBL" id="GAK51255.1"/>
    </source>
</evidence>
<name>A0A081BLI9_9BACT</name>
<dbReference type="Pfam" id="PF00437">
    <property type="entry name" value="T2SSE"/>
    <property type="match status" value="1"/>
</dbReference>
<organism evidence="6">
    <name type="scientific">Candidatus Moduliflexus flocculans</name>
    <dbReference type="NCBI Taxonomy" id="1499966"/>
    <lineage>
        <taxon>Bacteria</taxon>
        <taxon>Candidatus Moduliflexota</taxon>
        <taxon>Candidatus Moduliflexia</taxon>
        <taxon>Candidatus Moduliflexales</taxon>
        <taxon>Candidatus Moduliflexaceae</taxon>
    </lineage>
</organism>
<sequence>MATFEEILQKIGVSPESLEKARQQQQEQGGFLREHLLALGEFTEQTFASNIAQLLRVPYVNVQKVDIPHDVLKFLPREQAEKYLALPIEFDKKNRRLTIAMADPTDMSVVDEVKFRVGHTLNPRFAPEEELREKMERAYAAFTERELVASLKSSQPRDHESHAMVDVQALLNTDQLVIKLIGQIFSFACNENASQLDIKHGRDRGTLLVTAQGKTREIAQLPLKPLHDLQTRLKRILGLDTADTAAACAKGHTVLTLGSQKERDLSYLWYAGVFGEEITIKFQDSTDLPALADFDLLPRTLRDLQSALRSKNGAILISGTTQSNLAATRYALLSVILESHGYAMSVESPILAALNGVIQGEASLEAGDGYDEYLRDLLAQKPPVAMLDQVYDREMAAAVMRLAASTLVFASIGAADTASALVKFRAFGGAPEFVASRLRCVTSQRLVKKICDACKEEVELSDAHREKLGLQANETCYAGKGCERCGQTGYNGMTFLFEAFPCGDTLISAMTGAASAREIRTMLAEAGIPSLRDDGMQKVKQGVTTIQEVLRATMI</sequence>
<dbReference type="HOGENOM" id="CLU_013446_10_3_0"/>
<dbReference type="GO" id="GO:0016887">
    <property type="term" value="F:ATP hydrolysis activity"/>
    <property type="evidence" value="ECO:0007669"/>
    <property type="project" value="TreeGrafter"/>
</dbReference>
<dbReference type="SUPFAM" id="SSF160246">
    <property type="entry name" value="EspE N-terminal domain-like"/>
    <property type="match status" value="1"/>
</dbReference>
<dbReference type="PANTHER" id="PTHR30258:SF1">
    <property type="entry name" value="PROTEIN TRANSPORT PROTEIN HOFB HOMOLOG"/>
    <property type="match status" value="1"/>
</dbReference>
<evidence type="ECO:0000259" key="4">
    <source>
        <dbReference type="Pfam" id="PF00437"/>
    </source>
</evidence>
<dbReference type="SUPFAM" id="SSF52540">
    <property type="entry name" value="P-loop containing nucleoside triphosphate hydrolases"/>
    <property type="match status" value="1"/>
</dbReference>
<dbReference type="PANTHER" id="PTHR30258">
    <property type="entry name" value="TYPE II SECRETION SYSTEM PROTEIN GSPE-RELATED"/>
    <property type="match status" value="1"/>
</dbReference>
<comment type="similarity">
    <text evidence="1">Belongs to the GSP E family.</text>
</comment>
<feature type="domain" description="Type II secretion system protein GspE N-terminal" evidence="5">
    <location>
        <begin position="55"/>
        <end position="141"/>
    </location>
</feature>
<dbReference type="EMBL" id="DF820457">
    <property type="protein sequence ID" value="GAK51255.1"/>
    <property type="molecule type" value="Genomic_DNA"/>
</dbReference>
<evidence type="ECO:0000256" key="3">
    <source>
        <dbReference type="ARBA" id="ARBA00022840"/>
    </source>
</evidence>
<proteinExistence type="inferred from homology"/>
<evidence type="ECO:0000256" key="2">
    <source>
        <dbReference type="ARBA" id="ARBA00022741"/>
    </source>
</evidence>
<keyword evidence="3" id="KW-0067">ATP-binding</keyword>
<evidence type="ECO:0000256" key="1">
    <source>
        <dbReference type="ARBA" id="ARBA00006611"/>
    </source>
</evidence>
<dbReference type="InterPro" id="IPR007831">
    <property type="entry name" value="T2SS_GspE_N"/>
</dbReference>
<dbReference type="Gene3D" id="3.40.50.300">
    <property type="entry name" value="P-loop containing nucleotide triphosphate hydrolases"/>
    <property type="match status" value="1"/>
</dbReference>
<dbReference type="GO" id="GO:0005886">
    <property type="term" value="C:plasma membrane"/>
    <property type="evidence" value="ECO:0007669"/>
    <property type="project" value="TreeGrafter"/>
</dbReference>
<dbReference type="Gene3D" id="3.30.450.90">
    <property type="match status" value="1"/>
</dbReference>
<gene>
    <name evidence="6" type="ORF">U14_02498</name>
</gene>
<reference evidence="6" key="1">
    <citation type="journal article" date="2015" name="PeerJ">
        <title>First genomic representation of candidate bacterial phylum KSB3 points to enhanced environmental sensing as a trigger of wastewater bulking.</title>
        <authorList>
            <person name="Sekiguchi Y."/>
            <person name="Ohashi A."/>
            <person name="Parks D.H."/>
            <person name="Yamauchi T."/>
            <person name="Tyson G.W."/>
            <person name="Hugenholtz P."/>
        </authorList>
    </citation>
    <scope>NUCLEOTIDE SEQUENCE [LARGE SCALE GENOMIC DNA]</scope>
</reference>
<dbReference type="STRING" id="1499966.U14_02498"/>
<dbReference type="Proteomes" id="UP000030700">
    <property type="component" value="Unassembled WGS sequence"/>
</dbReference>
<protein>
    <submittedName>
        <fullName evidence="6">Type II secretion system protein E</fullName>
    </submittedName>
</protein>
<dbReference type="InterPro" id="IPR001482">
    <property type="entry name" value="T2SS/T4SS_dom"/>
</dbReference>
<dbReference type="GO" id="GO:0005524">
    <property type="term" value="F:ATP binding"/>
    <property type="evidence" value="ECO:0007669"/>
    <property type="project" value="UniProtKB-KW"/>
</dbReference>
<keyword evidence="2" id="KW-0547">Nucleotide-binding</keyword>
<accession>A0A081BLI9</accession>
<dbReference type="Pfam" id="PF05157">
    <property type="entry name" value="MshEN"/>
    <property type="match status" value="1"/>
</dbReference>
<dbReference type="InterPro" id="IPR027417">
    <property type="entry name" value="P-loop_NTPase"/>
</dbReference>
<dbReference type="AlphaFoldDB" id="A0A081BLI9"/>